<dbReference type="EMBL" id="WJHE01000983">
    <property type="protein sequence ID" value="MST34398.1"/>
    <property type="molecule type" value="Genomic_DNA"/>
</dbReference>
<dbReference type="InterPro" id="IPR029016">
    <property type="entry name" value="GAF-like_dom_sf"/>
</dbReference>
<proteinExistence type="predicted"/>
<dbReference type="SMART" id="SM00086">
    <property type="entry name" value="PAC"/>
    <property type="match status" value="1"/>
</dbReference>
<dbReference type="InterPro" id="IPR000014">
    <property type="entry name" value="PAS"/>
</dbReference>
<dbReference type="InterPro" id="IPR013655">
    <property type="entry name" value="PAS_fold_3"/>
</dbReference>
<feature type="domain" description="PAS" evidence="2">
    <location>
        <begin position="257"/>
        <end position="308"/>
    </location>
</feature>
<evidence type="ECO:0000259" key="3">
    <source>
        <dbReference type="PROSITE" id="PS50113"/>
    </source>
</evidence>
<dbReference type="Gene3D" id="3.30.450.20">
    <property type="entry name" value="PAS domain"/>
    <property type="match status" value="2"/>
</dbReference>
<dbReference type="InterPro" id="IPR001610">
    <property type="entry name" value="PAC"/>
</dbReference>
<dbReference type="SMART" id="SM00065">
    <property type="entry name" value="GAF"/>
    <property type="match status" value="1"/>
</dbReference>
<dbReference type="PROSITE" id="PS50112">
    <property type="entry name" value="PAS"/>
    <property type="match status" value="1"/>
</dbReference>
<dbReference type="Gene3D" id="3.60.40.10">
    <property type="entry name" value="PPM-type phosphatase domain"/>
    <property type="match status" value="1"/>
</dbReference>
<dbReference type="InterPro" id="IPR036457">
    <property type="entry name" value="PPM-type-like_dom_sf"/>
</dbReference>
<feature type="non-terminal residue" evidence="4">
    <location>
        <position position="623"/>
    </location>
</feature>
<evidence type="ECO:0000256" key="1">
    <source>
        <dbReference type="ARBA" id="ARBA00022801"/>
    </source>
</evidence>
<accession>A0ABW9QXI7</accession>
<dbReference type="InterPro" id="IPR003018">
    <property type="entry name" value="GAF"/>
</dbReference>
<reference evidence="4 5" key="1">
    <citation type="submission" date="2019-11" db="EMBL/GenBank/DDBJ databases">
        <title>Acidiferrimicrobium australis gen. nov., sp. nov., an acidophilic and obligately heterotrophic, member of the Actinobacteria that catalyses dissimilatory oxido- reduction of iron isolated from metal-rich acidic water in Chile.</title>
        <authorList>
            <person name="Gonzalez D."/>
            <person name="Huber K."/>
            <person name="Hedrich S."/>
            <person name="Rojas-Villalobos C."/>
            <person name="Quatrini R."/>
            <person name="Dinamarca M.A."/>
            <person name="Schwarz A."/>
            <person name="Canales C."/>
            <person name="Nancucheo I."/>
        </authorList>
    </citation>
    <scope>NUCLEOTIDE SEQUENCE [LARGE SCALE GENOMIC DNA]</scope>
    <source>
        <strain evidence="4 5">USS-CCA1</strain>
    </source>
</reference>
<organism evidence="4 5">
    <name type="scientific">Acidiferrimicrobium australe</name>
    <dbReference type="NCBI Taxonomy" id="2664430"/>
    <lineage>
        <taxon>Bacteria</taxon>
        <taxon>Bacillati</taxon>
        <taxon>Actinomycetota</taxon>
        <taxon>Acidimicrobiia</taxon>
        <taxon>Acidimicrobiales</taxon>
        <taxon>Acidimicrobiaceae</taxon>
        <taxon>Acidiferrimicrobium</taxon>
    </lineage>
</organism>
<feature type="domain" description="PAC" evidence="3">
    <location>
        <begin position="211"/>
        <end position="263"/>
    </location>
</feature>
<dbReference type="PANTHER" id="PTHR43156:SF2">
    <property type="entry name" value="STAGE II SPORULATION PROTEIN E"/>
    <property type="match status" value="1"/>
</dbReference>
<evidence type="ECO:0000313" key="4">
    <source>
        <dbReference type="EMBL" id="MST34398.1"/>
    </source>
</evidence>
<keyword evidence="5" id="KW-1185">Reference proteome</keyword>
<sequence length="623" mass="67609">RLLGVRSARVRVLTPRATLRSVARAGTGAEGLDPAEGPEIALDADLPAARVARTGRPEFIRSLGRTFAGHAVYGHRYPRDWSAHVAPLVADGRVLGVLSVTFASGELTDDVQLAVVSALAGALARAMQAPLRTEDAQRVVLELATTAGGVGRFDWDLVSGRLAWDDQLADIFGRARGAELTIEDFFDDVHPDDRDRVAGALRQAVDTVGTYEAEYRIVLPDDSVRWVAARGRALPGPDGTAARVLGVALDTTERVGATARVARVMDAMSTAFFFVDRDWRFSYLNAAAERVLGRRAVELLGRSIWAEFPAAVGSEFERSYRGAVASGEPVAFDAYYPEPLNAWYEVRAWPGPDGLAVYFIDITERRRAEEAAARTIGRVGLLARVTEELSVAGDMLVAGRTLAELLVPELADWCVVTLIDDDRPSGSRRNLGDAFGWHRDPALRPVVDRYATTRLATMADDSLVVRAMESGEPQVLNHDAWATLRPIFPAGSDAVEAFDRLAPAAAVVLPLRGRHRPVGLLSICNGPERGPFGEVELELVRDVAARAGVVLDRARLYRQQRDVAEELQRSLLTQPSAGDRRVALRYVPAAEVAQVGGDWYDTFAHPDGSRILVIGDVVGHDVL</sequence>
<dbReference type="Pfam" id="PF08447">
    <property type="entry name" value="PAS_3"/>
    <property type="match status" value="1"/>
</dbReference>
<dbReference type="SMART" id="SM00091">
    <property type="entry name" value="PAS"/>
    <property type="match status" value="2"/>
</dbReference>
<protein>
    <submittedName>
        <fullName evidence="4">PAS domain-containing protein</fullName>
    </submittedName>
</protein>
<gene>
    <name evidence="4" type="ORF">GHK86_16935</name>
</gene>
<dbReference type="SUPFAM" id="SSF55781">
    <property type="entry name" value="GAF domain-like"/>
    <property type="match status" value="2"/>
</dbReference>
<dbReference type="Gene3D" id="2.10.70.100">
    <property type="match status" value="1"/>
</dbReference>
<dbReference type="InterPro" id="IPR035965">
    <property type="entry name" value="PAS-like_dom_sf"/>
</dbReference>
<dbReference type="PANTHER" id="PTHR43156">
    <property type="entry name" value="STAGE II SPORULATION PROTEIN E-RELATED"/>
    <property type="match status" value="1"/>
</dbReference>
<dbReference type="PROSITE" id="PS50113">
    <property type="entry name" value="PAC"/>
    <property type="match status" value="1"/>
</dbReference>
<dbReference type="Pfam" id="PF01590">
    <property type="entry name" value="GAF"/>
    <property type="match status" value="1"/>
</dbReference>
<dbReference type="Pfam" id="PF08448">
    <property type="entry name" value="PAS_4"/>
    <property type="match status" value="1"/>
</dbReference>
<dbReference type="InterPro" id="IPR052016">
    <property type="entry name" value="Bact_Sigma-Reg"/>
</dbReference>
<evidence type="ECO:0000259" key="2">
    <source>
        <dbReference type="PROSITE" id="PS50112"/>
    </source>
</evidence>
<dbReference type="Gene3D" id="3.30.450.40">
    <property type="match status" value="2"/>
</dbReference>
<dbReference type="Proteomes" id="UP000437736">
    <property type="component" value="Unassembled WGS sequence"/>
</dbReference>
<comment type="caution">
    <text evidence="4">The sequence shown here is derived from an EMBL/GenBank/DDBJ whole genome shotgun (WGS) entry which is preliminary data.</text>
</comment>
<name>A0ABW9QXI7_9ACTN</name>
<dbReference type="CDD" id="cd00130">
    <property type="entry name" value="PAS"/>
    <property type="match status" value="2"/>
</dbReference>
<keyword evidence="1" id="KW-0378">Hydrolase</keyword>
<feature type="non-terminal residue" evidence="4">
    <location>
        <position position="1"/>
    </location>
</feature>
<dbReference type="Pfam" id="PF13185">
    <property type="entry name" value="GAF_2"/>
    <property type="match status" value="1"/>
</dbReference>
<dbReference type="SUPFAM" id="SSF55785">
    <property type="entry name" value="PYP-like sensor domain (PAS domain)"/>
    <property type="match status" value="2"/>
</dbReference>
<dbReference type="InterPro" id="IPR000700">
    <property type="entry name" value="PAS-assoc_C"/>
</dbReference>
<dbReference type="InterPro" id="IPR013656">
    <property type="entry name" value="PAS_4"/>
</dbReference>
<evidence type="ECO:0000313" key="5">
    <source>
        <dbReference type="Proteomes" id="UP000437736"/>
    </source>
</evidence>